<dbReference type="GO" id="GO:0005975">
    <property type="term" value="P:carbohydrate metabolic process"/>
    <property type="evidence" value="ECO:0007669"/>
    <property type="project" value="InterPro"/>
</dbReference>
<dbReference type="Pfam" id="PF02878">
    <property type="entry name" value="PGM_PMM_I"/>
    <property type="match status" value="1"/>
</dbReference>
<dbReference type="InterPro" id="IPR036900">
    <property type="entry name" value="A-D-PHexomutase_C_sf"/>
</dbReference>
<evidence type="ECO:0000256" key="8">
    <source>
        <dbReference type="ARBA" id="ARBA00068193"/>
    </source>
</evidence>
<dbReference type="RefSeq" id="WP_089759980.1">
    <property type="nucleotide sequence ID" value="NZ_FNGO01000010.1"/>
</dbReference>
<evidence type="ECO:0000256" key="4">
    <source>
        <dbReference type="ARBA" id="ARBA00022842"/>
    </source>
</evidence>
<name>A0A1G9NF52_9FIRM</name>
<evidence type="ECO:0000256" key="5">
    <source>
        <dbReference type="ARBA" id="ARBA00023235"/>
    </source>
</evidence>
<evidence type="ECO:0000256" key="6">
    <source>
        <dbReference type="ARBA" id="ARBA00050364"/>
    </source>
</evidence>
<dbReference type="FunFam" id="3.40.120.10:FF:000001">
    <property type="entry name" value="Phosphoglucosamine mutase"/>
    <property type="match status" value="1"/>
</dbReference>
<dbReference type="NCBIfam" id="TIGR01455">
    <property type="entry name" value="glmM"/>
    <property type="match status" value="1"/>
</dbReference>
<organism evidence="16 17">
    <name type="scientific">Halarsenatibacter silvermanii</name>
    <dbReference type="NCBI Taxonomy" id="321763"/>
    <lineage>
        <taxon>Bacteria</taxon>
        <taxon>Bacillati</taxon>
        <taxon>Bacillota</taxon>
        <taxon>Clostridia</taxon>
        <taxon>Halanaerobiales</taxon>
        <taxon>Halarsenatibacteraceae</taxon>
        <taxon>Halarsenatibacter</taxon>
    </lineage>
</organism>
<keyword evidence="3 9" id="KW-0479">Metal-binding</keyword>
<dbReference type="InterPro" id="IPR005841">
    <property type="entry name" value="Alpha-D-phosphohexomutase_SF"/>
</dbReference>
<evidence type="ECO:0000256" key="1">
    <source>
        <dbReference type="ARBA" id="ARBA00010231"/>
    </source>
</evidence>
<keyword evidence="2 9" id="KW-0597">Phosphoprotein</keyword>
<dbReference type="Gene3D" id="3.30.310.50">
    <property type="entry name" value="Alpha-D-phosphohexomutase, C-terminal domain"/>
    <property type="match status" value="1"/>
</dbReference>
<gene>
    <name evidence="9" type="primary">glmM</name>
    <name evidence="16" type="ORF">SAMN04488692_11041</name>
</gene>
<dbReference type="InterPro" id="IPR050060">
    <property type="entry name" value="Phosphoglucosamine_mutase"/>
</dbReference>
<evidence type="ECO:0000256" key="11">
    <source>
        <dbReference type="RuleBase" id="RU004327"/>
    </source>
</evidence>
<dbReference type="GO" id="GO:0000287">
    <property type="term" value="F:magnesium ion binding"/>
    <property type="evidence" value="ECO:0007669"/>
    <property type="project" value="UniProtKB-UniRule"/>
</dbReference>
<dbReference type="AlphaFoldDB" id="A0A1G9NF52"/>
<evidence type="ECO:0000259" key="15">
    <source>
        <dbReference type="Pfam" id="PF02880"/>
    </source>
</evidence>
<feature type="binding site" evidence="9">
    <location>
        <position position="248"/>
    </location>
    <ligand>
        <name>Mg(2+)</name>
        <dbReference type="ChEBI" id="CHEBI:18420"/>
    </ligand>
</feature>
<dbReference type="GO" id="GO:0004615">
    <property type="term" value="F:phosphomannomutase activity"/>
    <property type="evidence" value="ECO:0007669"/>
    <property type="project" value="TreeGrafter"/>
</dbReference>
<dbReference type="GO" id="GO:0005829">
    <property type="term" value="C:cytosol"/>
    <property type="evidence" value="ECO:0007669"/>
    <property type="project" value="TreeGrafter"/>
</dbReference>
<dbReference type="Proteomes" id="UP000199476">
    <property type="component" value="Unassembled WGS sequence"/>
</dbReference>
<comment type="similarity">
    <text evidence="1 9 10">Belongs to the phosphohexose mutase family.</text>
</comment>
<dbReference type="HAMAP" id="MF_01554_B">
    <property type="entry name" value="GlmM_B"/>
    <property type="match status" value="1"/>
</dbReference>
<feature type="domain" description="Alpha-D-phosphohexomutase C-terminal" evidence="12">
    <location>
        <begin position="377"/>
        <end position="441"/>
    </location>
</feature>
<dbReference type="OrthoDB" id="9806956at2"/>
<dbReference type="InterPro" id="IPR005843">
    <property type="entry name" value="A-D-PHexomutase_C"/>
</dbReference>
<dbReference type="STRING" id="321763.SAMN04488692_11041"/>
<dbReference type="Pfam" id="PF00408">
    <property type="entry name" value="PGM_PMM_IV"/>
    <property type="match status" value="1"/>
</dbReference>
<dbReference type="PANTHER" id="PTHR42946:SF1">
    <property type="entry name" value="PHOSPHOGLUCOMUTASE (ALPHA-D-GLUCOSE-1,6-BISPHOSPHATE-DEPENDENT)"/>
    <property type="match status" value="1"/>
</dbReference>
<comment type="catalytic activity">
    <reaction evidence="6 9 11">
        <text>alpha-D-glucosamine 1-phosphate = D-glucosamine 6-phosphate</text>
        <dbReference type="Rhea" id="RHEA:23424"/>
        <dbReference type="ChEBI" id="CHEBI:58516"/>
        <dbReference type="ChEBI" id="CHEBI:58725"/>
        <dbReference type="EC" id="5.4.2.10"/>
    </reaction>
</comment>
<dbReference type="Gene3D" id="3.40.120.10">
    <property type="entry name" value="Alpha-D-Glucose-1,6-Bisphosphate, subunit A, domain 3"/>
    <property type="match status" value="3"/>
</dbReference>
<dbReference type="CDD" id="cd05802">
    <property type="entry name" value="GlmM"/>
    <property type="match status" value="1"/>
</dbReference>
<evidence type="ECO:0000259" key="12">
    <source>
        <dbReference type="Pfam" id="PF00408"/>
    </source>
</evidence>
<feature type="binding site" evidence="9">
    <location>
        <position position="244"/>
    </location>
    <ligand>
        <name>Mg(2+)</name>
        <dbReference type="ChEBI" id="CHEBI:18420"/>
    </ligand>
</feature>
<feature type="binding site" description="via phosphate group" evidence="9">
    <location>
        <position position="106"/>
    </location>
    <ligand>
        <name>Mg(2+)</name>
        <dbReference type="ChEBI" id="CHEBI:18420"/>
    </ligand>
</feature>
<dbReference type="SUPFAM" id="SSF53738">
    <property type="entry name" value="Phosphoglucomutase, first 3 domains"/>
    <property type="match status" value="3"/>
</dbReference>
<proteinExistence type="inferred from homology"/>
<keyword evidence="17" id="KW-1185">Reference proteome</keyword>
<dbReference type="FunFam" id="3.30.310.50:FF:000001">
    <property type="entry name" value="Phosphoglucosamine mutase"/>
    <property type="match status" value="1"/>
</dbReference>
<protein>
    <recommendedName>
        <fullName evidence="8 9">Phosphoglucosamine mutase</fullName>
        <ecNumber evidence="7 9">5.4.2.10</ecNumber>
    </recommendedName>
</protein>
<dbReference type="PANTHER" id="PTHR42946">
    <property type="entry name" value="PHOSPHOHEXOSE MUTASE"/>
    <property type="match status" value="1"/>
</dbReference>
<feature type="binding site" evidence="9">
    <location>
        <position position="246"/>
    </location>
    <ligand>
        <name>Mg(2+)</name>
        <dbReference type="ChEBI" id="CHEBI:18420"/>
    </ligand>
</feature>
<dbReference type="InterPro" id="IPR016066">
    <property type="entry name" value="A-D-PHexomutase_CS"/>
</dbReference>
<evidence type="ECO:0000256" key="7">
    <source>
        <dbReference type="ARBA" id="ARBA00066330"/>
    </source>
</evidence>
<dbReference type="InterPro" id="IPR005846">
    <property type="entry name" value="A-D-PHexomutase_a/b/a-III"/>
</dbReference>
<feature type="domain" description="Alpha-D-phosphohexomutase alpha/beta/alpha" evidence="13">
    <location>
        <begin position="4"/>
        <end position="140"/>
    </location>
</feature>
<dbReference type="EC" id="5.4.2.10" evidence="7 9"/>
<evidence type="ECO:0000259" key="14">
    <source>
        <dbReference type="Pfam" id="PF02879"/>
    </source>
</evidence>
<dbReference type="GO" id="GO:0009252">
    <property type="term" value="P:peptidoglycan biosynthetic process"/>
    <property type="evidence" value="ECO:0007669"/>
    <property type="project" value="TreeGrafter"/>
</dbReference>
<dbReference type="PROSITE" id="PS00710">
    <property type="entry name" value="PGM_PMM"/>
    <property type="match status" value="1"/>
</dbReference>
<feature type="modified residue" description="Phosphoserine" evidence="9">
    <location>
        <position position="106"/>
    </location>
</feature>
<evidence type="ECO:0000313" key="17">
    <source>
        <dbReference type="Proteomes" id="UP000199476"/>
    </source>
</evidence>
<dbReference type="GO" id="GO:0006048">
    <property type="term" value="P:UDP-N-acetylglucosamine biosynthetic process"/>
    <property type="evidence" value="ECO:0007669"/>
    <property type="project" value="TreeGrafter"/>
</dbReference>
<feature type="domain" description="Alpha-D-phosphohexomutase alpha/beta/alpha" evidence="15">
    <location>
        <begin position="261"/>
        <end position="367"/>
    </location>
</feature>
<reference evidence="16 17" key="1">
    <citation type="submission" date="2016-10" db="EMBL/GenBank/DDBJ databases">
        <authorList>
            <person name="de Groot N.N."/>
        </authorList>
    </citation>
    <scope>NUCLEOTIDE SEQUENCE [LARGE SCALE GENOMIC DNA]</scope>
    <source>
        <strain evidence="16 17">SLAS-1</strain>
    </source>
</reference>
<dbReference type="InterPro" id="IPR005845">
    <property type="entry name" value="A-D-PHexomutase_a/b/a-II"/>
</dbReference>
<evidence type="ECO:0000256" key="3">
    <source>
        <dbReference type="ARBA" id="ARBA00022723"/>
    </source>
</evidence>
<dbReference type="EMBL" id="FNGO01000010">
    <property type="protein sequence ID" value="SDL84565.1"/>
    <property type="molecule type" value="Genomic_DNA"/>
</dbReference>
<comment type="PTM">
    <text evidence="9">Activated by phosphorylation.</text>
</comment>
<accession>A0A1G9NF52</accession>
<comment type="function">
    <text evidence="9 11">Catalyzes the conversion of glucosamine-6-phosphate to glucosamine-1-phosphate.</text>
</comment>
<evidence type="ECO:0000259" key="13">
    <source>
        <dbReference type="Pfam" id="PF02878"/>
    </source>
</evidence>
<dbReference type="FunFam" id="3.40.120.10:FF:000002">
    <property type="entry name" value="Phosphoglucosamine mutase"/>
    <property type="match status" value="1"/>
</dbReference>
<dbReference type="InterPro" id="IPR005844">
    <property type="entry name" value="A-D-PHexomutase_a/b/a-I"/>
</dbReference>
<feature type="active site" description="Phosphoserine intermediate" evidence="9">
    <location>
        <position position="106"/>
    </location>
</feature>
<evidence type="ECO:0000256" key="10">
    <source>
        <dbReference type="RuleBase" id="RU004326"/>
    </source>
</evidence>
<dbReference type="GO" id="GO:0008966">
    <property type="term" value="F:phosphoglucosamine mutase activity"/>
    <property type="evidence" value="ECO:0007669"/>
    <property type="project" value="UniProtKB-UniRule"/>
</dbReference>
<dbReference type="Pfam" id="PF02879">
    <property type="entry name" value="PGM_PMM_II"/>
    <property type="match status" value="1"/>
</dbReference>
<comment type="cofactor">
    <cofactor evidence="9">
        <name>Mg(2+)</name>
        <dbReference type="ChEBI" id="CHEBI:18420"/>
    </cofactor>
    <text evidence="9">Binds 1 Mg(2+) ion per subunit.</text>
</comment>
<evidence type="ECO:0000256" key="9">
    <source>
        <dbReference type="HAMAP-Rule" id="MF_01554"/>
    </source>
</evidence>
<feature type="domain" description="Alpha-D-phosphohexomutase alpha/beta/alpha" evidence="14">
    <location>
        <begin position="161"/>
        <end position="257"/>
    </location>
</feature>
<sequence>MGSYFGTDGVRGVANEDLTPELALKLGKAGGDLLLKKAAPEISREEARVIVGKDTRISGDMLFGALMAGLAAVGIDVVNAGVVPTPAVAFMTSRSRALGGIMISASHNPVADNGIKFFDAEGFKLSDEEEDEIETLLEEELDRAAPDQVGRRFEADEALIDDYLESLKEAAGIDLSELNAVLDCAQGAAHNLGPRVLKELGVGCKVLNDEGRGDLINVKSGSTDPDRVKKSVVNSKADLGIALDGDADRCLLIDENGKEVDGDRILSICALDMIENGGLNKNRLVTTKYSNLGLRELLSRKGASVEFAASGDKYVLEKMKREDLNLGGEKSGHIIFLDHNTTGDGLLTALKVMSVMVRQNISLSDLSSRFSPWPQKLINIRVSRKNEWSDNEEINREISRAEEDLSDGRVFVRASGTEPLVRVMLESRDEEKIKKWQERLEAVISRELN</sequence>
<dbReference type="InterPro" id="IPR016055">
    <property type="entry name" value="A-D-PHexomutase_a/b/a-I/II/III"/>
</dbReference>
<dbReference type="SUPFAM" id="SSF55957">
    <property type="entry name" value="Phosphoglucomutase, C-terminal domain"/>
    <property type="match status" value="1"/>
</dbReference>
<keyword evidence="5 9" id="KW-0413">Isomerase</keyword>
<evidence type="ECO:0000313" key="16">
    <source>
        <dbReference type="EMBL" id="SDL84565.1"/>
    </source>
</evidence>
<dbReference type="InterPro" id="IPR006352">
    <property type="entry name" value="GlmM_bact"/>
</dbReference>
<dbReference type="PRINTS" id="PR00509">
    <property type="entry name" value="PGMPMM"/>
</dbReference>
<keyword evidence="4 9" id="KW-0460">Magnesium</keyword>
<dbReference type="Pfam" id="PF02880">
    <property type="entry name" value="PGM_PMM_III"/>
    <property type="match status" value="1"/>
</dbReference>
<evidence type="ECO:0000256" key="2">
    <source>
        <dbReference type="ARBA" id="ARBA00022553"/>
    </source>
</evidence>